<dbReference type="SMART" id="SM00909">
    <property type="entry name" value="Germane"/>
    <property type="match status" value="1"/>
</dbReference>
<dbReference type="InterPro" id="IPR019606">
    <property type="entry name" value="GerMN"/>
</dbReference>
<comment type="caution">
    <text evidence="3">The sequence shown here is derived from an EMBL/GenBank/DDBJ whole genome shotgun (WGS) entry which is preliminary data.</text>
</comment>
<reference evidence="3" key="1">
    <citation type="submission" date="2021-01" db="EMBL/GenBank/DDBJ databases">
        <title>Whole genome shotgun sequence of Rugosimonospora africana NBRC 104875.</title>
        <authorList>
            <person name="Komaki H."/>
            <person name="Tamura T."/>
        </authorList>
    </citation>
    <scope>NUCLEOTIDE SEQUENCE</scope>
    <source>
        <strain evidence="3">NBRC 104875</strain>
    </source>
</reference>
<dbReference type="Pfam" id="PF10646">
    <property type="entry name" value="Germane"/>
    <property type="match status" value="1"/>
</dbReference>
<dbReference type="Pfam" id="PF10648">
    <property type="entry name" value="Gmad2"/>
    <property type="match status" value="1"/>
</dbReference>
<proteinExistence type="predicted"/>
<keyword evidence="1" id="KW-1133">Transmembrane helix</keyword>
<keyword evidence="1" id="KW-0812">Transmembrane</keyword>
<dbReference type="RefSeq" id="WP_203920856.1">
    <property type="nucleotide sequence ID" value="NZ_BONZ01000051.1"/>
</dbReference>
<keyword evidence="1" id="KW-0472">Membrane</keyword>
<dbReference type="InterPro" id="IPR018911">
    <property type="entry name" value="Gmad2_Ig-like_dom"/>
</dbReference>
<gene>
    <name evidence="3" type="ORF">Raf01_54780</name>
</gene>
<feature type="domain" description="GerMN" evidence="2">
    <location>
        <begin position="148"/>
        <end position="242"/>
    </location>
</feature>
<organism evidence="3 4">
    <name type="scientific">Rugosimonospora africana</name>
    <dbReference type="NCBI Taxonomy" id="556532"/>
    <lineage>
        <taxon>Bacteria</taxon>
        <taxon>Bacillati</taxon>
        <taxon>Actinomycetota</taxon>
        <taxon>Actinomycetes</taxon>
        <taxon>Micromonosporales</taxon>
        <taxon>Micromonosporaceae</taxon>
        <taxon>Rugosimonospora</taxon>
    </lineage>
</organism>
<name>A0A8J3VT60_9ACTN</name>
<evidence type="ECO:0000313" key="4">
    <source>
        <dbReference type="Proteomes" id="UP000642748"/>
    </source>
</evidence>
<keyword evidence="4" id="KW-1185">Reference proteome</keyword>
<evidence type="ECO:0000259" key="2">
    <source>
        <dbReference type="SMART" id="SM00909"/>
    </source>
</evidence>
<dbReference type="EMBL" id="BONZ01000051">
    <property type="protein sequence ID" value="GIH17306.1"/>
    <property type="molecule type" value="Genomic_DNA"/>
</dbReference>
<evidence type="ECO:0000313" key="3">
    <source>
        <dbReference type="EMBL" id="GIH17306.1"/>
    </source>
</evidence>
<protein>
    <recommendedName>
        <fullName evidence="2">GerMN domain-containing protein</fullName>
    </recommendedName>
</protein>
<accession>A0A8J3VT60</accession>
<dbReference type="Proteomes" id="UP000642748">
    <property type="component" value="Unassembled WGS sequence"/>
</dbReference>
<evidence type="ECO:0000256" key="1">
    <source>
        <dbReference type="SAM" id="Phobius"/>
    </source>
</evidence>
<dbReference type="AlphaFoldDB" id="A0A8J3VT60"/>
<sequence length="357" mass="36804">MTFGKTPRPWGTAGDREMGDLLRRALSGEAGTVEASPDALGRIRERIDRRRARWWLPLPGSLRVVAVTAVAAAVAAAVVVGLGTGLPHSGTTGLSGTGGVAGNGPAGGRPVLTANLPVYYLGPASAGGRLYREYHRIPVADGSVTARIEAAVGAMLGLPASDPDYRSPWPAGARVAGASVEGGTASVDLTGAATDDVDADTARMALEQLVWTATAASVPPGQTTGLTAVRLSVNGHLATALWGVEVPDQPLHRRPAVDVLAPVWVIDPQQGATEGHDFTVNLAGIVPEATMRLRIRDAGGTVVNDQSVHLSAGAPQTGQASVKITGLPTGTYTVEGYLVSERDGSEQWSDDHRFTVG</sequence>
<feature type="transmembrane region" description="Helical" evidence="1">
    <location>
        <begin position="54"/>
        <end position="82"/>
    </location>
</feature>